<reference evidence="2" key="1">
    <citation type="journal article" date="2019" name="Int. J. Syst. Evol. Microbiol.">
        <title>The Global Catalogue of Microorganisms (GCM) 10K type strain sequencing project: providing services to taxonomists for standard genome sequencing and annotation.</title>
        <authorList>
            <consortium name="The Broad Institute Genomics Platform"/>
            <consortium name="The Broad Institute Genome Sequencing Center for Infectious Disease"/>
            <person name="Wu L."/>
            <person name="Ma J."/>
        </authorList>
    </citation>
    <scope>NUCLEOTIDE SEQUENCE [LARGE SCALE GENOMIC DNA]</scope>
    <source>
        <strain evidence="2">JCM 17626</strain>
    </source>
</reference>
<dbReference type="RefSeq" id="WP_344848359.1">
    <property type="nucleotide sequence ID" value="NZ_BAABBY010000001.1"/>
</dbReference>
<comment type="caution">
    <text evidence="1">The sequence shown here is derived from an EMBL/GenBank/DDBJ whole genome shotgun (WGS) entry which is preliminary data.</text>
</comment>
<gene>
    <name evidence="1" type="ORF">GCM10022289_01330</name>
</gene>
<keyword evidence="2" id="KW-1185">Reference proteome</keyword>
<accession>A0ABP8B2B5</accession>
<evidence type="ECO:0000313" key="1">
    <source>
        <dbReference type="EMBL" id="GAA4196124.1"/>
    </source>
</evidence>
<name>A0ABP8B2B5_9SPHI</name>
<proteinExistence type="predicted"/>
<protein>
    <submittedName>
        <fullName evidence="1">Uncharacterized protein</fullName>
    </submittedName>
</protein>
<evidence type="ECO:0000313" key="2">
    <source>
        <dbReference type="Proteomes" id="UP001501772"/>
    </source>
</evidence>
<dbReference type="Proteomes" id="UP001501772">
    <property type="component" value="Unassembled WGS sequence"/>
</dbReference>
<sequence length="189" mass="22014">MKIAVLGWGSLIWDRDTLKIVDEEWNEDGPELPIEFARMSGGGRLTLVIKPNWKPVRVLYSTSAFEILESAIENLRNREGTSTERIGFYNFQNGDKNIKETNLSVFENILAWNKMKDFDAIIWTDLPPNFRDKLKLEYTLENISKQFVEMSSLEFSSAKEYIEKAPKQIQTEYRSEIEKIVLREQANRG</sequence>
<organism evidence="1 2">
    <name type="scientific">Pedobacter jeongneungensis</name>
    <dbReference type="NCBI Taxonomy" id="947309"/>
    <lineage>
        <taxon>Bacteria</taxon>
        <taxon>Pseudomonadati</taxon>
        <taxon>Bacteroidota</taxon>
        <taxon>Sphingobacteriia</taxon>
        <taxon>Sphingobacteriales</taxon>
        <taxon>Sphingobacteriaceae</taxon>
        <taxon>Pedobacter</taxon>
    </lineage>
</organism>
<dbReference type="EMBL" id="BAABBY010000001">
    <property type="protein sequence ID" value="GAA4196124.1"/>
    <property type="molecule type" value="Genomic_DNA"/>
</dbReference>